<feature type="signal peptide" evidence="1">
    <location>
        <begin position="1"/>
        <end position="19"/>
    </location>
</feature>
<reference evidence="2 3" key="1">
    <citation type="submission" date="2016-10" db="EMBL/GenBank/DDBJ databases">
        <authorList>
            <person name="de Groot N.N."/>
        </authorList>
    </citation>
    <scope>NUCLEOTIDE SEQUENCE [LARGE SCALE GENOMIC DNA]</scope>
    <source>
        <strain evidence="2 3">DSM 21668</strain>
    </source>
</reference>
<evidence type="ECO:0008006" key="4">
    <source>
        <dbReference type="Google" id="ProtNLM"/>
    </source>
</evidence>
<dbReference type="OrthoDB" id="5569165at2"/>
<sequence length="113" mass="12911">MKNAVLTLLACLFMGAAFAQGPDPKAMATRQTEWMKTTLQLTPEQTPKVEALNSKYAEKMAELFANRGDNFREQMQSLNGDKEKELQKILTEAQWKTYEEKKGELRRRPGSNN</sequence>
<protein>
    <recommendedName>
        <fullName evidence="4">LTXXQ motif family protein</fullName>
    </recommendedName>
</protein>
<dbReference type="EMBL" id="FNGS01000003">
    <property type="protein sequence ID" value="SDL73828.1"/>
    <property type="molecule type" value="Genomic_DNA"/>
</dbReference>
<dbReference type="Gene3D" id="1.20.120.1490">
    <property type="match status" value="1"/>
</dbReference>
<dbReference type="STRING" id="563176.SAMN04488090_1611"/>
<gene>
    <name evidence="2" type="ORF">SAMN04488090_1611</name>
</gene>
<accession>A0A1G9MHU0</accession>
<dbReference type="AlphaFoldDB" id="A0A1G9MHU0"/>
<keyword evidence="3" id="KW-1185">Reference proteome</keyword>
<name>A0A1G9MHU0_9BACT</name>
<evidence type="ECO:0000313" key="2">
    <source>
        <dbReference type="EMBL" id="SDL73828.1"/>
    </source>
</evidence>
<organism evidence="2 3">
    <name type="scientific">Siphonobacter aquaeclarae</name>
    <dbReference type="NCBI Taxonomy" id="563176"/>
    <lineage>
        <taxon>Bacteria</taxon>
        <taxon>Pseudomonadati</taxon>
        <taxon>Bacteroidota</taxon>
        <taxon>Cytophagia</taxon>
        <taxon>Cytophagales</taxon>
        <taxon>Cytophagaceae</taxon>
        <taxon>Siphonobacter</taxon>
    </lineage>
</organism>
<evidence type="ECO:0000313" key="3">
    <source>
        <dbReference type="Proteomes" id="UP000198901"/>
    </source>
</evidence>
<dbReference type="RefSeq" id="WP_093200202.1">
    <property type="nucleotide sequence ID" value="NZ_FNGS01000003.1"/>
</dbReference>
<dbReference type="Proteomes" id="UP000198901">
    <property type="component" value="Unassembled WGS sequence"/>
</dbReference>
<feature type="chain" id="PRO_5011444208" description="LTXXQ motif family protein" evidence="1">
    <location>
        <begin position="20"/>
        <end position="113"/>
    </location>
</feature>
<proteinExistence type="predicted"/>
<evidence type="ECO:0000256" key="1">
    <source>
        <dbReference type="SAM" id="SignalP"/>
    </source>
</evidence>
<keyword evidence="1" id="KW-0732">Signal</keyword>